<feature type="region of interest" description="Disordered" evidence="1">
    <location>
        <begin position="360"/>
        <end position="434"/>
    </location>
</feature>
<name>A0ABP0PEH3_9DINO</name>
<gene>
    <name evidence="3" type="ORF">SCF082_LOCUS36114</name>
</gene>
<proteinExistence type="predicted"/>
<evidence type="ECO:0000313" key="4">
    <source>
        <dbReference type="Proteomes" id="UP001642464"/>
    </source>
</evidence>
<accession>A0ABP0PEH3</accession>
<protein>
    <recommendedName>
        <fullName evidence="2">DUF7869 domain-containing protein</fullName>
    </recommendedName>
</protein>
<evidence type="ECO:0000313" key="3">
    <source>
        <dbReference type="EMBL" id="CAK9074013.1"/>
    </source>
</evidence>
<feature type="compositionally biased region" description="Basic and acidic residues" evidence="1">
    <location>
        <begin position="385"/>
        <end position="398"/>
    </location>
</feature>
<dbReference type="Pfam" id="PF25273">
    <property type="entry name" value="DUF7869"/>
    <property type="match status" value="1"/>
</dbReference>
<organism evidence="3 4">
    <name type="scientific">Durusdinium trenchii</name>
    <dbReference type="NCBI Taxonomy" id="1381693"/>
    <lineage>
        <taxon>Eukaryota</taxon>
        <taxon>Sar</taxon>
        <taxon>Alveolata</taxon>
        <taxon>Dinophyceae</taxon>
        <taxon>Suessiales</taxon>
        <taxon>Symbiodiniaceae</taxon>
        <taxon>Durusdinium</taxon>
    </lineage>
</organism>
<dbReference type="EMBL" id="CAXAMM010035269">
    <property type="protein sequence ID" value="CAK9074013.1"/>
    <property type="molecule type" value="Genomic_DNA"/>
</dbReference>
<feature type="non-terminal residue" evidence="3">
    <location>
        <position position="1"/>
    </location>
</feature>
<evidence type="ECO:0000259" key="2">
    <source>
        <dbReference type="Pfam" id="PF25273"/>
    </source>
</evidence>
<sequence length="434" mass="48588">AFYVMDHDCRKSSDMNLTIIMRTLDHALAILEERGVKAPSHIAIQTDNTTREQRNQYTFLFFCWAVGRGFWGSASPNFYLPGHSHNECDQRFVPVAAALMRSEQLQTPDDIQLLLVEGNFSRFLFIPGCFCSDFVKCVLENVKPARGRELVVEKLDGLWDWQSFLAPLELTMSGLAILQHQQDVNFGFRIVTRKDMASYTGYEKWVALADEENKEVELHDDCEPHDQDVFLLCKQFMHSTELSQKPLFVLPAGRLSSLQPSGPSMVCPRNDLGERTRHEFRKTARAIAERPWSLTAAKEYLELLCDNNEAQTWPRPPVLSFINTPPEDLVTLVDQRARAGIPNELADFAPGTPRRVVVAQAKPKAEGRGRGSGRGGRGAGRGRGAARDADAEDGRAAGDDPPDEPPDPPTARVRRMKRPASAYRGERMPAESAP</sequence>
<evidence type="ECO:0000256" key="1">
    <source>
        <dbReference type="SAM" id="MobiDB-lite"/>
    </source>
</evidence>
<feature type="compositionally biased region" description="Basic and acidic residues" evidence="1">
    <location>
        <begin position="424"/>
        <end position="434"/>
    </location>
</feature>
<keyword evidence="4" id="KW-1185">Reference proteome</keyword>
<feature type="domain" description="DUF7869" evidence="2">
    <location>
        <begin position="3"/>
        <end position="115"/>
    </location>
</feature>
<dbReference type="Proteomes" id="UP001642464">
    <property type="component" value="Unassembled WGS sequence"/>
</dbReference>
<reference evidence="3 4" key="1">
    <citation type="submission" date="2024-02" db="EMBL/GenBank/DDBJ databases">
        <authorList>
            <person name="Chen Y."/>
            <person name="Shah S."/>
            <person name="Dougan E. K."/>
            <person name="Thang M."/>
            <person name="Chan C."/>
        </authorList>
    </citation>
    <scope>NUCLEOTIDE SEQUENCE [LARGE SCALE GENOMIC DNA]</scope>
</reference>
<comment type="caution">
    <text evidence="3">The sequence shown here is derived from an EMBL/GenBank/DDBJ whole genome shotgun (WGS) entry which is preliminary data.</text>
</comment>
<feature type="compositionally biased region" description="Gly residues" evidence="1">
    <location>
        <begin position="370"/>
        <end position="383"/>
    </location>
</feature>
<dbReference type="InterPro" id="IPR057191">
    <property type="entry name" value="DUF7869"/>
</dbReference>